<evidence type="ECO:0000313" key="3">
    <source>
        <dbReference type="Proteomes" id="UP001290455"/>
    </source>
</evidence>
<evidence type="ECO:0000259" key="1">
    <source>
        <dbReference type="Pfam" id="PF00561"/>
    </source>
</evidence>
<dbReference type="InterPro" id="IPR050266">
    <property type="entry name" value="AB_hydrolase_sf"/>
</dbReference>
<dbReference type="RefSeq" id="WP_322447163.1">
    <property type="nucleotide sequence ID" value="NZ_JAXOFX010000009.1"/>
</dbReference>
<feature type="domain" description="AB hydrolase-1" evidence="1">
    <location>
        <begin position="27"/>
        <end position="258"/>
    </location>
</feature>
<proteinExistence type="predicted"/>
<reference evidence="2 3" key="1">
    <citation type="submission" date="2023-11" db="EMBL/GenBank/DDBJ databases">
        <title>Bacillus jintuensis, isolated from a mudflat on the Beibu Gulf coast.</title>
        <authorList>
            <person name="Li M."/>
        </authorList>
    </citation>
    <scope>NUCLEOTIDE SEQUENCE [LARGE SCALE GENOMIC DNA]</scope>
    <source>
        <strain evidence="2 3">31A1R</strain>
    </source>
</reference>
<name>A0ABU5J0C4_9BACI</name>
<sequence length="270" mass="30667">MNTIQSQSGFLEINGTDLYYEIKGTGYPLLMIHGNPLDCRMWEPQFNEFSKHFQVIRFDLAGFGQSGVHHHDFSLIEDIKRLLDSLEIKQTNILGFSVGGMLSMDFSILYPEMVNKLIVASTGLLGWSEFSLERQKFNEELNLASNTRDQNLVIQLMTEGWVAGPFRELDEVEQGVPSIFVEMVRNNFSKEKGKGSMILPTTKTIDLVSEIKAPTLIITPEMDFPEFIAIANYLNKKIIDSTIVHIPGTAHMINMEKPVDFNQRVIEFLS</sequence>
<comment type="caution">
    <text evidence="2">The sequence shown here is derived from an EMBL/GenBank/DDBJ whole genome shotgun (WGS) entry which is preliminary data.</text>
</comment>
<evidence type="ECO:0000313" key="2">
    <source>
        <dbReference type="EMBL" id="MDZ5472863.1"/>
    </source>
</evidence>
<keyword evidence="2" id="KW-0378">Hydrolase</keyword>
<dbReference type="Gene3D" id="3.40.50.1820">
    <property type="entry name" value="alpha/beta hydrolase"/>
    <property type="match status" value="1"/>
</dbReference>
<accession>A0ABU5J0C4</accession>
<gene>
    <name evidence="2" type="ORF">SM124_14110</name>
</gene>
<organism evidence="2 3">
    <name type="scientific">Robertmurraya mangrovi</name>
    <dbReference type="NCBI Taxonomy" id="3098077"/>
    <lineage>
        <taxon>Bacteria</taxon>
        <taxon>Bacillati</taxon>
        <taxon>Bacillota</taxon>
        <taxon>Bacilli</taxon>
        <taxon>Bacillales</taxon>
        <taxon>Bacillaceae</taxon>
        <taxon>Robertmurraya</taxon>
    </lineage>
</organism>
<dbReference type="SUPFAM" id="SSF53474">
    <property type="entry name" value="alpha/beta-Hydrolases"/>
    <property type="match status" value="1"/>
</dbReference>
<dbReference type="PANTHER" id="PTHR43798">
    <property type="entry name" value="MONOACYLGLYCEROL LIPASE"/>
    <property type="match status" value="1"/>
</dbReference>
<dbReference type="EMBL" id="JAXOFX010000009">
    <property type="protein sequence ID" value="MDZ5472863.1"/>
    <property type="molecule type" value="Genomic_DNA"/>
</dbReference>
<dbReference type="PRINTS" id="PR00412">
    <property type="entry name" value="EPOXHYDRLASE"/>
</dbReference>
<dbReference type="GO" id="GO:0016787">
    <property type="term" value="F:hydrolase activity"/>
    <property type="evidence" value="ECO:0007669"/>
    <property type="project" value="UniProtKB-KW"/>
</dbReference>
<dbReference type="Proteomes" id="UP001290455">
    <property type="component" value="Unassembled WGS sequence"/>
</dbReference>
<dbReference type="InterPro" id="IPR000639">
    <property type="entry name" value="Epox_hydrolase-like"/>
</dbReference>
<dbReference type="InterPro" id="IPR029058">
    <property type="entry name" value="AB_hydrolase_fold"/>
</dbReference>
<protein>
    <submittedName>
        <fullName evidence="2">Alpha/beta hydrolase</fullName>
    </submittedName>
</protein>
<dbReference type="InterPro" id="IPR000073">
    <property type="entry name" value="AB_hydrolase_1"/>
</dbReference>
<dbReference type="Pfam" id="PF00561">
    <property type="entry name" value="Abhydrolase_1"/>
    <property type="match status" value="1"/>
</dbReference>
<keyword evidence="3" id="KW-1185">Reference proteome</keyword>
<dbReference type="PRINTS" id="PR00111">
    <property type="entry name" value="ABHYDROLASE"/>
</dbReference>